<keyword evidence="4" id="KW-1185">Reference proteome</keyword>
<reference evidence="3" key="1">
    <citation type="submission" date="2021-03" db="EMBL/GenBank/DDBJ databases">
        <title>Revisited historic fungal species revealed as producer of novel bioactive compounds through whole genome sequencing and comparative genomics.</title>
        <authorList>
            <person name="Vignolle G.A."/>
            <person name="Hochenegger N."/>
            <person name="Mach R.L."/>
            <person name="Mach-Aigner A.R."/>
            <person name="Javad Rahimi M."/>
            <person name="Salim K.A."/>
            <person name="Chan C.M."/>
            <person name="Lim L.B.L."/>
            <person name="Cai F."/>
            <person name="Druzhinina I.S."/>
            <person name="U'Ren J.M."/>
            <person name="Derntl C."/>
        </authorList>
    </citation>
    <scope>NUCLEOTIDE SEQUENCE</scope>
    <source>
        <strain evidence="3">TUCIM 5799</strain>
    </source>
</reference>
<feature type="transmembrane region" description="Helical" evidence="2">
    <location>
        <begin position="55"/>
        <end position="80"/>
    </location>
</feature>
<proteinExistence type="predicted"/>
<sequence>MGGFLVPDHFHKQDMSEHSVMIASLFFGFTIAMAVCSAGTAARQCLQCWKRSHRATIYVIMIWGHWLANNTFGLISFLYLRDIIEASFWLWFFILVLWVFQSQLIVQIIVNRLSLLILVKSHAQMLKWSVFAIMAAINVSVFIIWIPARLEINDTWIHINSIWDRIEKCIFLLVDASLNFYFIHLVRHRLIANGLTKYVPLYKFNIAMIGISVGLDVVLIGMMSMPNDLLYLQFQSVAYAGKLHIEMNMADLIKKVVRASNISTQPQSSGIGHRSSTGGRTKGSHSSAPAQNHNNFIANITRGANLPYRGHHTTHIELGSHENLDLKREHGQQLETLNGIQKTTVVTQTVDGHPTLSGEDIQYRRSTEDDISAHTSSSDIGLRSNVGP</sequence>
<protein>
    <submittedName>
        <fullName evidence="3">Uncharacterized protein</fullName>
    </submittedName>
</protein>
<evidence type="ECO:0000313" key="4">
    <source>
        <dbReference type="Proteomes" id="UP000829685"/>
    </source>
</evidence>
<evidence type="ECO:0000313" key="3">
    <source>
        <dbReference type="EMBL" id="KAI1861480.1"/>
    </source>
</evidence>
<comment type="caution">
    <text evidence="3">The sequence shown here is derived from an EMBL/GenBank/DDBJ whole genome shotgun (WGS) entry which is preliminary data.</text>
</comment>
<keyword evidence="2" id="KW-0812">Transmembrane</keyword>
<evidence type="ECO:0000256" key="1">
    <source>
        <dbReference type="SAM" id="MobiDB-lite"/>
    </source>
</evidence>
<dbReference type="AlphaFoldDB" id="A0A9Q0AL42"/>
<keyword evidence="2" id="KW-0472">Membrane</keyword>
<organism evidence="3 4">
    <name type="scientific">Neoarthrinium moseri</name>
    <dbReference type="NCBI Taxonomy" id="1658444"/>
    <lineage>
        <taxon>Eukaryota</taxon>
        <taxon>Fungi</taxon>
        <taxon>Dikarya</taxon>
        <taxon>Ascomycota</taxon>
        <taxon>Pezizomycotina</taxon>
        <taxon>Sordariomycetes</taxon>
        <taxon>Xylariomycetidae</taxon>
        <taxon>Amphisphaeriales</taxon>
        <taxon>Apiosporaceae</taxon>
        <taxon>Neoarthrinium</taxon>
    </lineage>
</organism>
<name>A0A9Q0AL42_9PEZI</name>
<evidence type="ECO:0000256" key="2">
    <source>
        <dbReference type="SAM" id="Phobius"/>
    </source>
</evidence>
<gene>
    <name evidence="3" type="ORF">JX265_009447</name>
</gene>
<keyword evidence="2" id="KW-1133">Transmembrane helix</keyword>
<feature type="transmembrane region" description="Helical" evidence="2">
    <location>
        <begin position="170"/>
        <end position="186"/>
    </location>
</feature>
<feature type="transmembrane region" description="Helical" evidence="2">
    <location>
        <begin position="206"/>
        <end position="225"/>
    </location>
</feature>
<dbReference type="EMBL" id="JAFIMR010000029">
    <property type="protein sequence ID" value="KAI1861480.1"/>
    <property type="molecule type" value="Genomic_DNA"/>
</dbReference>
<dbReference type="PANTHER" id="PTHR35179:SF1">
    <property type="entry name" value="INTEGRAL MEMBRANE PROTEIN"/>
    <property type="match status" value="1"/>
</dbReference>
<feature type="transmembrane region" description="Helical" evidence="2">
    <location>
        <begin position="20"/>
        <end position="43"/>
    </location>
</feature>
<dbReference type="Proteomes" id="UP000829685">
    <property type="component" value="Unassembled WGS sequence"/>
</dbReference>
<feature type="region of interest" description="Disordered" evidence="1">
    <location>
        <begin position="264"/>
        <end position="292"/>
    </location>
</feature>
<feature type="region of interest" description="Disordered" evidence="1">
    <location>
        <begin position="367"/>
        <end position="388"/>
    </location>
</feature>
<dbReference type="PANTHER" id="PTHR35179">
    <property type="entry name" value="PROTEIN CBG02620"/>
    <property type="match status" value="1"/>
</dbReference>
<feature type="transmembrane region" description="Helical" evidence="2">
    <location>
        <begin position="130"/>
        <end position="150"/>
    </location>
</feature>
<accession>A0A9Q0AL42</accession>
<feature type="transmembrane region" description="Helical" evidence="2">
    <location>
        <begin position="86"/>
        <end position="110"/>
    </location>
</feature>